<protein>
    <submittedName>
        <fullName evidence="4">ABC transporter substrate-binding protein</fullName>
    </submittedName>
</protein>
<dbReference type="PANTHER" id="PTHR43649">
    <property type="entry name" value="ARABINOSE-BINDING PROTEIN-RELATED"/>
    <property type="match status" value="1"/>
</dbReference>
<dbReference type="PANTHER" id="PTHR43649:SF12">
    <property type="entry name" value="DIACETYLCHITOBIOSE BINDING PROTEIN DASA"/>
    <property type="match status" value="1"/>
</dbReference>
<dbReference type="Pfam" id="PF13416">
    <property type="entry name" value="SBP_bac_8"/>
    <property type="match status" value="1"/>
</dbReference>
<dbReference type="InterPro" id="IPR050490">
    <property type="entry name" value="Bact_solute-bd_prot1"/>
</dbReference>
<dbReference type="EMBL" id="JBHLWQ010000123">
    <property type="protein sequence ID" value="MFC0201231.1"/>
    <property type="molecule type" value="Genomic_DNA"/>
</dbReference>
<accession>A0ABV6CPS6</accession>
<feature type="signal peptide" evidence="3">
    <location>
        <begin position="1"/>
        <end position="20"/>
    </location>
</feature>
<evidence type="ECO:0000256" key="3">
    <source>
        <dbReference type="SAM" id="SignalP"/>
    </source>
</evidence>
<keyword evidence="3" id="KW-0732">Signal</keyword>
<dbReference type="Gene3D" id="3.40.190.10">
    <property type="entry name" value="Periplasmic binding protein-like II"/>
    <property type="match status" value="1"/>
</dbReference>
<sequence length="403" mass="42934">MKKAFLVSAALAALAGPAVAQEDVTLVISNSQWLDALRGEKLWAAIKAYEEVAPNVTLEQEAIPSKDYADRIMTEFGAGQGPDLAIMQEGVFYSLADAGFLVDVGEVAASAEMNKTIDNAVVDGVTLGVPWQRAVYALIYNKELLDAAGASVPTDIDGLIAAGQAVEAQGAIGFTSRHQINDFSGWFMDFQNWAYGYGVDWVDDQGNLTLNTPEAAEAVAAFKKVYDSGIIPVGDDMPTQRTRFKENQVGLSIDNSGGTLNIASGGTLDSANLGAAALPFPHPGAHQQMFISISQHSDHPEEAAAFLTWLVSPEGQARLREASGPDALATDVPVTEEFATANPWAPEFAELAQHSRSTLIPGFEVETGQIMRSVMEAVEEVLIRGTDPAEALATAQGKAEWMF</sequence>
<proteinExistence type="inferred from homology"/>
<comment type="subcellular location">
    <subcellularLocation>
        <location evidence="1">Periplasm</location>
    </subcellularLocation>
</comment>
<name>A0ABV6CPS6_9RHOB</name>
<comment type="similarity">
    <text evidence="2">Belongs to the bacterial solute-binding protein 1 family.</text>
</comment>
<evidence type="ECO:0000313" key="5">
    <source>
        <dbReference type="Proteomes" id="UP001589795"/>
    </source>
</evidence>
<dbReference type="Proteomes" id="UP001589795">
    <property type="component" value="Unassembled WGS sequence"/>
</dbReference>
<gene>
    <name evidence="4" type="ORF">ACFFIZ_13190</name>
</gene>
<evidence type="ECO:0000256" key="1">
    <source>
        <dbReference type="ARBA" id="ARBA00004418"/>
    </source>
</evidence>
<organism evidence="4 5">
    <name type="scientific">Paracoccus rhizosphaerae</name>
    <dbReference type="NCBI Taxonomy" id="1133347"/>
    <lineage>
        <taxon>Bacteria</taxon>
        <taxon>Pseudomonadati</taxon>
        <taxon>Pseudomonadota</taxon>
        <taxon>Alphaproteobacteria</taxon>
        <taxon>Rhodobacterales</taxon>
        <taxon>Paracoccaceae</taxon>
        <taxon>Paracoccus</taxon>
    </lineage>
</organism>
<dbReference type="RefSeq" id="WP_265508286.1">
    <property type="nucleotide sequence ID" value="NZ_JAOTBE010000067.1"/>
</dbReference>
<comment type="caution">
    <text evidence="4">The sequence shown here is derived from an EMBL/GenBank/DDBJ whole genome shotgun (WGS) entry which is preliminary data.</text>
</comment>
<dbReference type="SUPFAM" id="SSF53850">
    <property type="entry name" value="Periplasmic binding protein-like II"/>
    <property type="match status" value="1"/>
</dbReference>
<evidence type="ECO:0000256" key="2">
    <source>
        <dbReference type="ARBA" id="ARBA00008520"/>
    </source>
</evidence>
<evidence type="ECO:0000313" key="4">
    <source>
        <dbReference type="EMBL" id="MFC0201231.1"/>
    </source>
</evidence>
<keyword evidence="5" id="KW-1185">Reference proteome</keyword>
<feature type="chain" id="PRO_5046476522" evidence="3">
    <location>
        <begin position="21"/>
        <end position="403"/>
    </location>
</feature>
<reference evidence="4 5" key="1">
    <citation type="submission" date="2024-09" db="EMBL/GenBank/DDBJ databases">
        <authorList>
            <person name="Sun Q."/>
            <person name="Mori K."/>
        </authorList>
    </citation>
    <scope>NUCLEOTIDE SEQUENCE [LARGE SCALE GENOMIC DNA]</scope>
    <source>
        <strain evidence="4 5">CCM 7904</strain>
    </source>
</reference>
<dbReference type="InterPro" id="IPR006059">
    <property type="entry name" value="SBP"/>
</dbReference>